<dbReference type="EMBL" id="FUYE01000013">
    <property type="protein sequence ID" value="SKB02438.1"/>
    <property type="molecule type" value="Genomic_DNA"/>
</dbReference>
<organism evidence="1 2">
    <name type="scientific">Prosthecobacter debontii</name>
    <dbReference type="NCBI Taxonomy" id="48467"/>
    <lineage>
        <taxon>Bacteria</taxon>
        <taxon>Pseudomonadati</taxon>
        <taxon>Verrucomicrobiota</taxon>
        <taxon>Verrucomicrobiia</taxon>
        <taxon>Verrucomicrobiales</taxon>
        <taxon>Verrucomicrobiaceae</taxon>
        <taxon>Prosthecobacter</taxon>
    </lineage>
</organism>
<dbReference type="AlphaFoldDB" id="A0A1T4YLJ5"/>
<evidence type="ECO:0000313" key="1">
    <source>
        <dbReference type="EMBL" id="SKB02438.1"/>
    </source>
</evidence>
<protein>
    <submittedName>
        <fullName evidence="1">Uncharacterized protein</fullName>
    </submittedName>
</protein>
<accession>A0A1T4YLJ5</accession>
<sequence>MKQEIEDVRAGLKSVFDFLSASDLHDQDRAVWGSESRLDVLSAEITRYMPELAELLARTGRNILSGQIQKTTSSAIQQGVTANADQTPPLGARAMIGFALNGGRTPRATADWMKELREGDAD</sequence>
<keyword evidence="2" id="KW-1185">Reference proteome</keyword>
<name>A0A1T4YLJ5_9BACT</name>
<dbReference type="RefSeq" id="WP_078814819.1">
    <property type="nucleotide sequence ID" value="NZ_FUYE01000013.1"/>
</dbReference>
<dbReference type="STRING" id="48467.SAMN02745166_03649"/>
<reference evidence="2" key="1">
    <citation type="submission" date="2017-02" db="EMBL/GenBank/DDBJ databases">
        <authorList>
            <person name="Varghese N."/>
            <person name="Submissions S."/>
        </authorList>
    </citation>
    <scope>NUCLEOTIDE SEQUENCE [LARGE SCALE GENOMIC DNA]</scope>
    <source>
        <strain evidence="2">ATCC 700200</strain>
    </source>
</reference>
<dbReference type="Proteomes" id="UP000190774">
    <property type="component" value="Unassembled WGS sequence"/>
</dbReference>
<gene>
    <name evidence="1" type="ORF">SAMN02745166_03649</name>
</gene>
<evidence type="ECO:0000313" key="2">
    <source>
        <dbReference type="Proteomes" id="UP000190774"/>
    </source>
</evidence>
<proteinExistence type="predicted"/>